<dbReference type="AlphaFoldDB" id="A0A0B7GWU9"/>
<feature type="repeat" description="TPR" evidence="1">
    <location>
        <begin position="112"/>
        <end position="145"/>
    </location>
</feature>
<evidence type="ECO:0000256" key="2">
    <source>
        <dbReference type="SAM" id="MobiDB-lite"/>
    </source>
</evidence>
<feature type="repeat" description="TPR" evidence="1">
    <location>
        <begin position="44"/>
        <end position="77"/>
    </location>
</feature>
<gene>
    <name evidence="3" type="ORF">TPHV1_260011</name>
</gene>
<feature type="compositionally biased region" description="Basic and acidic residues" evidence="2">
    <location>
        <begin position="806"/>
        <end position="829"/>
    </location>
</feature>
<dbReference type="GO" id="GO:0006493">
    <property type="term" value="P:protein O-linked glycosylation"/>
    <property type="evidence" value="ECO:0007669"/>
    <property type="project" value="InterPro"/>
</dbReference>
<dbReference type="Pfam" id="PF14559">
    <property type="entry name" value="TPR_19"/>
    <property type="match status" value="1"/>
</dbReference>
<dbReference type="InterPro" id="IPR019734">
    <property type="entry name" value="TPR_rpt"/>
</dbReference>
<dbReference type="InterPro" id="IPR037919">
    <property type="entry name" value="OGT"/>
</dbReference>
<dbReference type="PROSITE" id="PS50005">
    <property type="entry name" value="TPR"/>
    <property type="match status" value="6"/>
</dbReference>
<feature type="region of interest" description="Disordered" evidence="2">
    <location>
        <begin position="717"/>
        <end position="779"/>
    </location>
</feature>
<feature type="repeat" description="TPR" evidence="1">
    <location>
        <begin position="180"/>
        <end position="213"/>
    </location>
</feature>
<keyword evidence="1" id="KW-0802">TPR repeat</keyword>
<dbReference type="OrthoDB" id="9769609at2"/>
<feature type="compositionally biased region" description="Basic and acidic residues" evidence="2">
    <location>
        <begin position="723"/>
        <end position="737"/>
    </location>
</feature>
<feature type="compositionally biased region" description="Acidic residues" evidence="2">
    <location>
        <begin position="593"/>
        <end position="608"/>
    </location>
</feature>
<dbReference type="SMART" id="SM00028">
    <property type="entry name" value="TPR"/>
    <property type="match status" value="10"/>
</dbReference>
<organism evidence="3 4">
    <name type="scientific">Treponema phagedenis</name>
    <dbReference type="NCBI Taxonomy" id="162"/>
    <lineage>
        <taxon>Bacteria</taxon>
        <taxon>Pseudomonadati</taxon>
        <taxon>Spirochaetota</taxon>
        <taxon>Spirochaetia</taxon>
        <taxon>Spirochaetales</taxon>
        <taxon>Treponemataceae</taxon>
        <taxon>Treponema</taxon>
    </lineage>
</organism>
<proteinExistence type="predicted"/>
<feature type="compositionally biased region" description="Acidic residues" evidence="2">
    <location>
        <begin position="869"/>
        <end position="969"/>
    </location>
</feature>
<evidence type="ECO:0000256" key="1">
    <source>
        <dbReference type="PROSITE-ProRule" id="PRU00339"/>
    </source>
</evidence>
<dbReference type="Gene3D" id="1.25.40.10">
    <property type="entry name" value="Tetratricopeptide repeat domain"/>
    <property type="match status" value="2"/>
</dbReference>
<evidence type="ECO:0000313" key="3">
    <source>
        <dbReference type="EMBL" id="CEM62022.1"/>
    </source>
</evidence>
<dbReference type="PANTHER" id="PTHR44366:SF1">
    <property type="entry name" value="UDP-N-ACETYLGLUCOSAMINE--PEPTIDE N-ACETYLGLUCOSAMINYLTRANSFERASE 110 KDA SUBUNIT"/>
    <property type="match status" value="1"/>
</dbReference>
<accession>A0A0B7GWU9</accession>
<keyword evidence="4" id="KW-1185">Reference proteome</keyword>
<dbReference type="InterPro" id="IPR011990">
    <property type="entry name" value="TPR-like_helical_dom_sf"/>
</dbReference>
<feature type="region of interest" description="Disordered" evidence="2">
    <location>
        <begin position="806"/>
        <end position="975"/>
    </location>
</feature>
<protein>
    <submittedName>
        <fullName evidence="3">Tetratricopeptide repeat protein</fullName>
    </submittedName>
</protein>
<dbReference type="SUPFAM" id="SSF48452">
    <property type="entry name" value="TPR-like"/>
    <property type="match status" value="2"/>
</dbReference>
<dbReference type="Pfam" id="PF13181">
    <property type="entry name" value="TPR_8"/>
    <property type="match status" value="3"/>
</dbReference>
<feature type="repeat" description="TPR" evidence="1">
    <location>
        <begin position="146"/>
        <end position="179"/>
    </location>
</feature>
<feature type="repeat" description="TPR" evidence="1">
    <location>
        <begin position="350"/>
        <end position="383"/>
    </location>
</feature>
<dbReference type="Proteomes" id="UP000042527">
    <property type="component" value="Unassembled WGS sequence"/>
</dbReference>
<dbReference type="EMBL" id="CDNC01000019">
    <property type="protein sequence ID" value="CEM62022.1"/>
    <property type="molecule type" value="Genomic_DNA"/>
</dbReference>
<sequence length="975" mass="110339">MSENVERLLHRVKSALLSRDFDFGEKILKGFLESNKNLEKQDEYEIYSALGQLYLRSEQFQKALSVYKKLQMQNAQDADVLNNLGTVYRRLGKLPESVAILKTALKLGKNKETVLYNLGNTYKEGEVYDRAADCFKQVLELNPNDVLAYNHLGTIQALEKKTELAIETYYKGLLLDPNHPFLHFNLANIFYKQGKLTAALESYLEAVKTMPGFIEAQKNIADIYLKIGKTDLALHSYKTLIQIEGESDKNLTALGTLYAQKGFKKESKIYYTQALKINNKFAPAAVGIAEILIAEKKYLEALHALEVAGGTASKVKELLVTMTEVCLKLRDYAKAKEVVLHFDPEWDNDIAALKVKGTLFSLLGDSEKASEAFKKILEIAPSQIDFRLELAEQYFLSHQYEEAKEELVQYLKNKPGDIPIRMRLAEILETMEKPKAAYDEYKKILQEDANHIEANRAIAALMKKYGELESAIHLAGEIANIQSSGDIENSVASFSQTLDLYEKAAQAFEKDVGLNANIDFSNDDDEQFFDADNIEIQNLPTYKNEDIISLFDEEDEDTSSFPYEALIEDEDGENYELDLSIDSPLYDISDSSDNSEDSELSDIPEEEMGNPFEYDQKENIFSGSDTDNNDTVSDFEEENGSHHFETDRDSEAPLLSPDNLIDNSENLGEAEFEPFYEQSPEKNQQKNKEDFLTDNNFLGEADADLIPFDDKDIFNQDLSNQELKGKEKSTSSKHSDADDTISESQKNAADPASKKTPALPPHTNHQENPLQDFPFSPYFDPVQKANTAFAKAAETLEKLANKLNDKIDSLQFSNDKKNAFDFPKTENRPKPPQPDFADTDSNLISNYDFANTNEDEIDLSEPEKPIEESPSEDITESTEDSDEFDPQDITDEIDLSEPEELLEESPSEDITESTEDSDEFDPQDITDEIDLSEPEELLEESPSEDITESTEYNDEFDPQDITEEIDLSEPEIRKI</sequence>
<dbReference type="Pfam" id="PF13424">
    <property type="entry name" value="TPR_12"/>
    <property type="match status" value="1"/>
</dbReference>
<feature type="compositionally biased region" description="Basic and acidic residues" evidence="2">
    <location>
        <begin position="679"/>
        <end position="691"/>
    </location>
</feature>
<reference evidence="4" key="1">
    <citation type="submission" date="2015-01" db="EMBL/GenBank/DDBJ databases">
        <authorList>
            <person name="Manzoor Shahid"/>
            <person name="Zubair Saima"/>
        </authorList>
    </citation>
    <scope>NUCLEOTIDE SEQUENCE [LARGE SCALE GENOMIC DNA]</scope>
    <source>
        <strain evidence="4">V1</strain>
    </source>
</reference>
<dbReference type="GO" id="GO:0097363">
    <property type="term" value="F:protein O-acetylglucosaminyltransferase activity"/>
    <property type="evidence" value="ECO:0007669"/>
    <property type="project" value="TreeGrafter"/>
</dbReference>
<feature type="compositionally biased region" description="Basic and acidic residues" evidence="2">
    <location>
        <begin position="639"/>
        <end position="651"/>
    </location>
</feature>
<dbReference type="PROSITE" id="PS50293">
    <property type="entry name" value="TPR_REGION"/>
    <property type="match status" value="1"/>
</dbReference>
<evidence type="ECO:0000313" key="4">
    <source>
        <dbReference type="Proteomes" id="UP000042527"/>
    </source>
</evidence>
<feature type="region of interest" description="Disordered" evidence="2">
    <location>
        <begin position="584"/>
        <end position="695"/>
    </location>
</feature>
<feature type="compositionally biased region" description="Polar residues" evidence="2">
    <location>
        <begin position="839"/>
        <end position="852"/>
    </location>
</feature>
<feature type="compositionally biased region" description="Polar residues" evidence="2">
    <location>
        <begin position="619"/>
        <end position="632"/>
    </location>
</feature>
<name>A0A0B7GWU9_TREPH</name>
<dbReference type="RefSeq" id="WP_044634685.1">
    <property type="nucleotide sequence ID" value="NZ_CDNC01000019.1"/>
</dbReference>
<feature type="repeat" description="TPR" evidence="1">
    <location>
        <begin position="78"/>
        <end position="111"/>
    </location>
</feature>
<dbReference type="PANTHER" id="PTHR44366">
    <property type="entry name" value="UDP-N-ACETYLGLUCOSAMINE--PEPTIDE N-ACETYLGLUCOSAMINYLTRANSFERASE 110 KDA SUBUNIT"/>
    <property type="match status" value="1"/>
</dbReference>